<keyword evidence="1" id="KW-0106">Calcium</keyword>
<dbReference type="InterPro" id="IPR018247">
    <property type="entry name" value="EF_Hand_1_Ca_BS"/>
</dbReference>
<dbReference type="GO" id="GO:0005509">
    <property type="term" value="F:calcium ion binding"/>
    <property type="evidence" value="ECO:0007669"/>
    <property type="project" value="InterPro"/>
</dbReference>
<feature type="region of interest" description="Disordered" evidence="2">
    <location>
        <begin position="1"/>
        <end position="43"/>
    </location>
</feature>
<sequence>MEPISNSKAEGLDTVPEDGGPLVTVGANIPHHPPEARPSRITRGSLANSTPAFQRRMTIVQQRRPTSVFGTPSNARETDDFVPDLPIRLAPITRDDIDLAFETLSRDGKRIKREDIKVFVDLLFSASTGGGGSANVPSSANPGLARTYSQAGGIGSTIGGGGGIVGGTSGGINANKAKALKLVTNGKEEVTKEGLINLLLNRALISMPFDEAFQWFDPHTDTGSSPALTEADLRRLAAAMSPYGVAHRGDVKALLAHFDRDGDGVLGLEDFKRMIL</sequence>
<dbReference type="EMBL" id="KQ257451">
    <property type="protein sequence ID" value="KND03809.1"/>
    <property type="molecule type" value="Genomic_DNA"/>
</dbReference>
<keyword evidence="5" id="KW-1185">Reference proteome</keyword>
<dbReference type="GeneID" id="27684941"/>
<organism evidence="4 5">
    <name type="scientific">Spizellomyces punctatus (strain DAOM BR117)</name>
    <dbReference type="NCBI Taxonomy" id="645134"/>
    <lineage>
        <taxon>Eukaryota</taxon>
        <taxon>Fungi</taxon>
        <taxon>Fungi incertae sedis</taxon>
        <taxon>Chytridiomycota</taxon>
        <taxon>Chytridiomycota incertae sedis</taxon>
        <taxon>Chytridiomycetes</taxon>
        <taxon>Spizellomycetales</taxon>
        <taxon>Spizellomycetaceae</taxon>
        <taxon>Spizellomyces</taxon>
    </lineage>
</organism>
<dbReference type="PROSITE" id="PS00018">
    <property type="entry name" value="EF_HAND_1"/>
    <property type="match status" value="1"/>
</dbReference>
<dbReference type="SUPFAM" id="SSF47473">
    <property type="entry name" value="EF-hand"/>
    <property type="match status" value="1"/>
</dbReference>
<dbReference type="InterPro" id="IPR011992">
    <property type="entry name" value="EF-hand-dom_pair"/>
</dbReference>
<evidence type="ECO:0000256" key="1">
    <source>
        <dbReference type="ARBA" id="ARBA00022837"/>
    </source>
</evidence>
<protein>
    <recommendedName>
        <fullName evidence="3">EF-hand domain-containing protein</fullName>
    </recommendedName>
</protein>
<dbReference type="AlphaFoldDB" id="A0A0L0HSG9"/>
<name>A0A0L0HSG9_SPIPD</name>
<evidence type="ECO:0000256" key="2">
    <source>
        <dbReference type="SAM" id="MobiDB-lite"/>
    </source>
</evidence>
<evidence type="ECO:0000259" key="3">
    <source>
        <dbReference type="PROSITE" id="PS50222"/>
    </source>
</evidence>
<dbReference type="InParanoid" id="A0A0L0HSG9"/>
<dbReference type="VEuPathDB" id="FungiDB:SPPG_01265"/>
<reference evidence="4 5" key="1">
    <citation type="submission" date="2009-08" db="EMBL/GenBank/DDBJ databases">
        <title>The Genome Sequence of Spizellomyces punctatus strain DAOM BR117.</title>
        <authorList>
            <consortium name="The Broad Institute Genome Sequencing Platform"/>
            <person name="Russ C."/>
            <person name="Cuomo C."/>
            <person name="Shea T."/>
            <person name="Young S.K."/>
            <person name="Zeng Q."/>
            <person name="Koehrsen M."/>
            <person name="Haas B."/>
            <person name="Borodovsky M."/>
            <person name="Guigo R."/>
            <person name="Alvarado L."/>
            <person name="Berlin A."/>
            <person name="Bochicchio J."/>
            <person name="Borenstein D."/>
            <person name="Chapman S."/>
            <person name="Chen Z."/>
            <person name="Engels R."/>
            <person name="Freedman E."/>
            <person name="Gellesch M."/>
            <person name="Goldberg J."/>
            <person name="Griggs A."/>
            <person name="Gujja S."/>
            <person name="Heiman D."/>
            <person name="Hepburn T."/>
            <person name="Howarth C."/>
            <person name="Jen D."/>
            <person name="Larson L."/>
            <person name="Lewis B."/>
            <person name="Mehta T."/>
            <person name="Park D."/>
            <person name="Pearson M."/>
            <person name="Roberts A."/>
            <person name="Saif S."/>
            <person name="Shenoy N."/>
            <person name="Sisk P."/>
            <person name="Stolte C."/>
            <person name="Sykes S."/>
            <person name="Thomson T."/>
            <person name="Walk T."/>
            <person name="White J."/>
            <person name="Yandava C."/>
            <person name="Burger G."/>
            <person name="Gray M.W."/>
            <person name="Holland P.W.H."/>
            <person name="King N."/>
            <person name="Lang F.B.F."/>
            <person name="Roger A.J."/>
            <person name="Ruiz-Trillo I."/>
            <person name="Lander E."/>
            <person name="Nusbaum C."/>
        </authorList>
    </citation>
    <scope>NUCLEOTIDE SEQUENCE [LARGE SCALE GENOMIC DNA]</scope>
    <source>
        <strain evidence="4 5">DAOM BR117</strain>
    </source>
</reference>
<accession>A0A0L0HSG9</accession>
<proteinExistence type="predicted"/>
<feature type="domain" description="EF-hand" evidence="3">
    <location>
        <begin position="246"/>
        <end position="276"/>
    </location>
</feature>
<dbReference type="PROSITE" id="PS50222">
    <property type="entry name" value="EF_HAND_2"/>
    <property type="match status" value="1"/>
</dbReference>
<dbReference type="Gene3D" id="1.10.238.10">
    <property type="entry name" value="EF-hand"/>
    <property type="match status" value="1"/>
</dbReference>
<dbReference type="InterPro" id="IPR002048">
    <property type="entry name" value="EF_hand_dom"/>
</dbReference>
<dbReference type="Proteomes" id="UP000053201">
    <property type="component" value="Unassembled WGS sequence"/>
</dbReference>
<dbReference type="RefSeq" id="XP_016611848.1">
    <property type="nucleotide sequence ID" value="XM_016749590.1"/>
</dbReference>
<dbReference type="OrthoDB" id="26525at2759"/>
<gene>
    <name evidence="4" type="ORF">SPPG_01265</name>
</gene>
<evidence type="ECO:0000313" key="4">
    <source>
        <dbReference type="EMBL" id="KND03809.1"/>
    </source>
</evidence>
<evidence type="ECO:0000313" key="5">
    <source>
        <dbReference type="Proteomes" id="UP000053201"/>
    </source>
</evidence>